<accession>A0A3Q7IQY8</accession>
<dbReference type="Proteomes" id="UP000004994">
    <property type="component" value="Chromosome 11"/>
</dbReference>
<dbReference type="AlphaFoldDB" id="A0A3Q7IQY8"/>
<evidence type="ECO:0000313" key="1">
    <source>
        <dbReference type="EnsemblPlants" id="Solyc11g007440.1.1.1"/>
    </source>
</evidence>
<dbReference type="GO" id="GO:0008194">
    <property type="term" value="F:UDP-glycosyltransferase activity"/>
    <property type="evidence" value="ECO:0007669"/>
    <property type="project" value="UniProtKB-ARBA"/>
</dbReference>
<name>A0A3Q7IQY8_SOLLC</name>
<dbReference type="EnsemblPlants" id="Solyc11g007440.1.1">
    <property type="protein sequence ID" value="Solyc11g007440.1.1.1"/>
    <property type="gene ID" value="Solyc11g007440.1"/>
</dbReference>
<dbReference type="PANTHER" id="PTHR48044:SF12">
    <property type="entry name" value="BETA-D-GLUCOSYL CROCETIN BETA-1,6-GLUCOSYLTRANSFERASE-LIKE"/>
    <property type="match status" value="1"/>
</dbReference>
<dbReference type="Gene3D" id="3.40.50.2000">
    <property type="entry name" value="Glycogen Phosphorylase B"/>
    <property type="match status" value="1"/>
</dbReference>
<sequence>MAIENHTTLRVLMFPFLAYGHISPFLNVAKKLADRGFLIYLCSTSINLEYASEKIPEKIRFS</sequence>
<evidence type="ECO:0000313" key="2">
    <source>
        <dbReference type="Proteomes" id="UP000004994"/>
    </source>
</evidence>
<keyword evidence="2" id="KW-1185">Reference proteome</keyword>
<dbReference type="SUPFAM" id="SSF53756">
    <property type="entry name" value="UDP-Glycosyltransferase/glycogen phosphorylase"/>
    <property type="match status" value="1"/>
</dbReference>
<dbReference type="Gramene" id="Solyc11g007440.1.1">
    <property type="protein sequence ID" value="Solyc11g007440.1.1.1"/>
    <property type="gene ID" value="Solyc11g007440.1"/>
</dbReference>
<dbReference type="PANTHER" id="PTHR48044">
    <property type="entry name" value="GLYCOSYLTRANSFERASE"/>
    <property type="match status" value="1"/>
</dbReference>
<organism evidence="1">
    <name type="scientific">Solanum lycopersicum</name>
    <name type="common">Tomato</name>
    <name type="synonym">Lycopersicon esculentum</name>
    <dbReference type="NCBI Taxonomy" id="4081"/>
    <lineage>
        <taxon>Eukaryota</taxon>
        <taxon>Viridiplantae</taxon>
        <taxon>Streptophyta</taxon>
        <taxon>Embryophyta</taxon>
        <taxon>Tracheophyta</taxon>
        <taxon>Spermatophyta</taxon>
        <taxon>Magnoliopsida</taxon>
        <taxon>eudicotyledons</taxon>
        <taxon>Gunneridae</taxon>
        <taxon>Pentapetalae</taxon>
        <taxon>asterids</taxon>
        <taxon>lamiids</taxon>
        <taxon>Solanales</taxon>
        <taxon>Solanaceae</taxon>
        <taxon>Solanoideae</taxon>
        <taxon>Solaneae</taxon>
        <taxon>Solanum</taxon>
        <taxon>Solanum subgen. Lycopersicon</taxon>
    </lineage>
</organism>
<reference evidence="1" key="2">
    <citation type="submission" date="2019-01" db="UniProtKB">
        <authorList>
            <consortium name="EnsemblPlants"/>
        </authorList>
    </citation>
    <scope>IDENTIFICATION</scope>
    <source>
        <strain evidence="1">cv. Heinz 1706</strain>
    </source>
</reference>
<protein>
    <submittedName>
        <fullName evidence="1">Uncharacterized protein</fullName>
    </submittedName>
</protein>
<dbReference type="PaxDb" id="4081-Solyc11g007440.1.1"/>
<dbReference type="GO" id="GO:1901135">
    <property type="term" value="P:carbohydrate derivative metabolic process"/>
    <property type="evidence" value="ECO:0007669"/>
    <property type="project" value="UniProtKB-ARBA"/>
</dbReference>
<reference evidence="1" key="1">
    <citation type="journal article" date="2012" name="Nature">
        <title>The tomato genome sequence provides insights into fleshy fruit evolution.</title>
        <authorList>
            <consortium name="Tomato Genome Consortium"/>
        </authorList>
    </citation>
    <scope>NUCLEOTIDE SEQUENCE [LARGE SCALE GENOMIC DNA]</scope>
    <source>
        <strain evidence="1">cv. Heinz 1706</strain>
    </source>
</reference>
<proteinExistence type="predicted"/>
<dbReference type="InParanoid" id="A0A3Q7IQY8"/>